<keyword evidence="1" id="KW-0812">Transmembrane</keyword>
<dbReference type="STRING" id="10195.A0A3M7SP70"/>
<feature type="transmembrane region" description="Helical" evidence="1">
    <location>
        <begin position="37"/>
        <end position="54"/>
    </location>
</feature>
<keyword evidence="3" id="KW-1185">Reference proteome</keyword>
<dbReference type="Proteomes" id="UP000276133">
    <property type="component" value="Unassembled WGS sequence"/>
</dbReference>
<evidence type="ECO:0000313" key="2">
    <source>
        <dbReference type="EMBL" id="RNA37644.1"/>
    </source>
</evidence>
<evidence type="ECO:0000313" key="3">
    <source>
        <dbReference type="Proteomes" id="UP000276133"/>
    </source>
</evidence>
<name>A0A3M7SP70_BRAPC</name>
<dbReference type="EMBL" id="REGN01001010">
    <property type="protein sequence ID" value="RNA37644.1"/>
    <property type="molecule type" value="Genomic_DNA"/>
</dbReference>
<dbReference type="AlphaFoldDB" id="A0A3M7SP70"/>
<evidence type="ECO:0000256" key="1">
    <source>
        <dbReference type="SAM" id="Phobius"/>
    </source>
</evidence>
<keyword evidence="1" id="KW-0472">Membrane</keyword>
<accession>A0A3M7SP70</accession>
<proteinExistence type="predicted"/>
<comment type="caution">
    <text evidence="2">The sequence shown here is derived from an EMBL/GenBank/DDBJ whole genome shotgun (WGS) entry which is preliminary data.</text>
</comment>
<organism evidence="2 3">
    <name type="scientific">Brachionus plicatilis</name>
    <name type="common">Marine rotifer</name>
    <name type="synonym">Brachionus muelleri</name>
    <dbReference type="NCBI Taxonomy" id="10195"/>
    <lineage>
        <taxon>Eukaryota</taxon>
        <taxon>Metazoa</taxon>
        <taxon>Spiralia</taxon>
        <taxon>Gnathifera</taxon>
        <taxon>Rotifera</taxon>
        <taxon>Eurotatoria</taxon>
        <taxon>Monogononta</taxon>
        <taxon>Pseudotrocha</taxon>
        <taxon>Ploima</taxon>
        <taxon>Brachionidae</taxon>
        <taxon>Brachionus</taxon>
    </lineage>
</organism>
<sequence length="377" mass="44237">MAKHSIFIVEKSCVFKQIKSIYFNVCFEKKIRKIRKFFFMLSYQIIYSVSVIVLNKCKVSVMDKEIFDDLNVSRNSIKKSPLRLSKSLNIYTPKYIQISLEIGDTSKFTEFVSQNVFSYNQFKTPNLFFVNDYKSDEEIEEELEETYIEMNQSEKKKQKRFALSWVGKSVGKIGKRNQTYHVHLNNSRTSGNKKNISSSDRNNTADSVASILRHQSSKSSFKKLIKTDWSENAKQGIHIWSDFSNQANELCYLSEQDTIEFHNLNKNLLCSPQSENLNQFNDKYLNMFKILNKKKCQICKIIVHEACIESVQNSYFVSFLIIVFTDFAGRQEILYNIFRTKNDINKTIKEYFCMKIHNQNDRITINSKIIDNIDDSL</sequence>
<gene>
    <name evidence="2" type="ORF">BpHYR1_026985</name>
</gene>
<reference evidence="2 3" key="1">
    <citation type="journal article" date="2018" name="Sci. Rep.">
        <title>Genomic signatures of local adaptation to the degree of environmental predictability in rotifers.</title>
        <authorList>
            <person name="Franch-Gras L."/>
            <person name="Hahn C."/>
            <person name="Garcia-Roger E.M."/>
            <person name="Carmona M.J."/>
            <person name="Serra M."/>
            <person name="Gomez A."/>
        </authorList>
    </citation>
    <scope>NUCLEOTIDE SEQUENCE [LARGE SCALE GENOMIC DNA]</scope>
    <source>
        <strain evidence="2">HYR1</strain>
    </source>
</reference>
<keyword evidence="1" id="KW-1133">Transmembrane helix</keyword>
<protein>
    <submittedName>
        <fullName evidence="2">Uncharacterized protein</fullName>
    </submittedName>
</protein>